<evidence type="ECO:0000256" key="6">
    <source>
        <dbReference type="ARBA" id="ARBA00023136"/>
    </source>
</evidence>
<dbReference type="PANTHER" id="PTHR15712">
    <property type="entry name" value="ARMADILLO REPEAT CONTAINING PROTEIN"/>
    <property type="match status" value="1"/>
</dbReference>
<feature type="region of interest" description="Disordered" evidence="7">
    <location>
        <begin position="326"/>
        <end position="365"/>
    </location>
</feature>
<evidence type="ECO:0000259" key="9">
    <source>
        <dbReference type="Pfam" id="PF04826"/>
    </source>
</evidence>
<keyword evidence="4 8" id="KW-1133">Transmembrane helix</keyword>
<dbReference type="PANTHER" id="PTHR15712:SF9">
    <property type="entry name" value="ARMADILLO REPEAT-CONTAINING X-LINKED PROTEIN 2"/>
    <property type="match status" value="1"/>
</dbReference>
<comment type="subcellular location">
    <subcellularLocation>
        <location evidence="1">Mitochondrion outer membrane</location>
        <topology evidence="1">Single-pass membrane protein</topology>
    </subcellularLocation>
</comment>
<dbReference type="SUPFAM" id="SSF48371">
    <property type="entry name" value="ARM repeat"/>
    <property type="match status" value="1"/>
</dbReference>
<dbReference type="InterPro" id="IPR051303">
    <property type="entry name" value="Armcx_regulator"/>
</dbReference>
<feature type="compositionally biased region" description="Basic residues" evidence="7">
    <location>
        <begin position="282"/>
        <end position="292"/>
    </location>
</feature>
<dbReference type="InterPro" id="IPR006911">
    <property type="entry name" value="ARM-rpt_dom"/>
</dbReference>
<dbReference type="InterPro" id="IPR016024">
    <property type="entry name" value="ARM-type_fold"/>
</dbReference>
<evidence type="ECO:0000256" key="5">
    <source>
        <dbReference type="ARBA" id="ARBA00023128"/>
    </source>
</evidence>
<evidence type="ECO:0000313" key="10">
    <source>
        <dbReference type="Proteomes" id="UP000694863"/>
    </source>
</evidence>
<evidence type="ECO:0000256" key="8">
    <source>
        <dbReference type="SAM" id="Phobius"/>
    </source>
</evidence>
<evidence type="ECO:0000256" key="4">
    <source>
        <dbReference type="ARBA" id="ARBA00022989"/>
    </source>
</evidence>
<dbReference type="GeneID" id="101648083"/>
<sequence length="625" mass="65551">MSRVRDAGCVAAGIVIGAGTWYCVYKYARGRDQKKKRLVKVKARAVAGTGAKARAGLKAGFTIDLGSGFGPPTPVLAETKNRATQDETSALDTAGAEGVVLAAASAEAQNGAGSQAQEANGARDGSKAESAVPTAVSSETAPPSRDTEVPGATEAPTMPLAPKLAEAPSEAEAPIAVPPEATEAVEAPTAATPTEVVEAPKVAAPSEVTETPRTTASTRAAAPPKAAEAPGVSGASKSAAVPETAAAKRATPGAHTGAIPKAGSATGAVPKGGANGGNKSRSGGKGKGKGKKNKAEVDELGLGFRPGDGVAVAAAASANGGKAFLAEIPDSEEGESGWTDTESESDSEPETQHRGRGKRPIPVTKRPFPYEIDEILGARDLRKVLTLLQKTDDPFIQQVALLTLSNNANYSCNQDTIRKIGGLPIIANMINKTDPHIKEKALMVMNNLSENYENQGRLQVYMNKVMDDIMASNLNSAVQIVGLKFLTNMTITNDYQHLLVNSIANFFRLLSQGGGKIKVEILKILSNFAENPDMLKKLLSTQVPASFSSLYNSYVESEILINALTLFEIIYDSLRAEVFSYREFNKGSLFFLCTASGVCVKKIRALANHHDLLVKVKVIKLVDKF</sequence>
<keyword evidence="2 8" id="KW-0812">Transmembrane</keyword>
<evidence type="ECO:0000256" key="7">
    <source>
        <dbReference type="SAM" id="MobiDB-lite"/>
    </source>
</evidence>
<feature type="compositionally biased region" description="Acidic residues" evidence="7">
    <location>
        <begin position="329"/>
        <end position="349"/>
    </location>
</feature>
<keyword evidence="10" id="KW-1185">Reference proteome</keyword>
<keyword evidence="5" id="KW-0496">Mitochondrion</keyword>
<dbReference type="RefSeq" id="XP_004711234.1">
    <property type="nucleotide sequence ID" value="XM_004711177.3"/>
</dbReference>
<feature type="compositionally biased region" description="Low complexity" evidence="7">
    <location>
        <begin position="209"/>
        <end position="230"/>
    </location>
</feature>
<gene>
    <name evidence="11" type="primary">ARMCX2</name>
</gene>
<keyword evidence="6 8" id="KW-0472">Membrane</keyword>
<name>A0ABM0IZ38_ECHTE</name>
<dbReference type="RefSeq" id="XP_045146525.1">
    <property type="nucleotide sequence ID" value="XM_045290590.1"/>
</dbReference>
<feature type="region of interest" description="Disordered" evidence="7">
    <location>
        <begin position="109"/>
        <end position="156"/>
    </location>
</feature>
<feature type="compositionally biased region" description="Low complexity" evidence="7">
    <location>
        <begin position="184"/>
        <end position="200"/>
    </location>
</feature>
<proteinExistence type="predicted"/>
<feature type="compositionally biased region" description="Low complexity" evidence="7">
    <location>
        <begin position="109"/>
        <end position="122"/>
    </location>
</feature>
<dbReference type="Gene3D" id="1.25.10.10">
    <property type="entry name" value="Leucine-rich Repeat Variant"/>
    <property type="match status" value="1"/>
</dbReference>
<reference evidence="11" key="1">
    <citation type="submission" date="2025-08" db="UniProtKB">
        <authorList>
            <consortium name="RefSeq"/>
        </authorList>
    </citation>
    <scope>IDENTIFICATION</scope>
</reference>
<feature type="transmembrane region" description="Helical" evidence="8">
    <location>
        <begin position="7"/>
        <end position="28"/>
    </location>
</feature>
<feature type="domain" description="Armadillo repeat-containing" evidence="9">
    <location>
        <begin position="376"/>
        <end position="594"/>
    </location>
</feature>
<feature type="region of interest" description="Disordered" evidence="7">
    <location>
        <begin position="184"/>
        <end position="293"/>
    </location>
</feature>
<organism evidence="10 11">
    <name type="scientific">Echinops telfairi</name>
    <name type="common">Lesser hedgehog tenrec</name>
    <dbReference type="NCBI Taxonomy" id="9371"/>
    <lineage>
        <taxon>Eukaryota</taxon>
        <taxon>Metazoa</taxon>
        <taxon>Chordata</taxon>
        <taxon>Craniata</taxon>
        <taxon>Vertebrata</taxon>
        <taxon>Euteleostomi</taxon>
        <taxon>Mammalia</taxon>
        <taxon>Eutheria</taxon>
        <taxon>Afrotheria</taxon>
        <taxon>Tenrecidae</taxon>
        <taxon>Tenrecinae</taxon>
        <taxon>Echinops</taxon>
    </lineage>
</organism>
<dbReference type="Proteomes" id="UP000694863">
    <property type="component" value="Unplaced"/>
</dbReference>
<accession>A0ABM0IZ38</accession>
<dbReference type="InterPro" id="IPR011989">
    <property type="entry name" value="ARM-like"/>
</dbReference>
<evidence type="ECO:0000256" key="1">
    <source>
        <dbReference type="ARBA" id="ARBA00004572"/>
    </source>
</evidence>
<keyword evidence="3" id="KW-1000">Mitochondrion outer membrane</keyword>
<dbReference type="Pfam" id="PF04826">
    <property type="entry name" value="Arm_2"/>
    <property type="match status" value="1"/>
</dbReference>
<evidence type="ECO:0000313" key="11">
    <source>
        <dbReference type="RefSeq" id="XP_004711234.1"/>
    </source>
</evidence>
<evidence type="ECO:0000256" key="3">
    <source>
        <dbReference type="ARBA" id="ARBA00022787"/>
    </source>
</evidence>
<protein>
    <submittedName>
        <fullName evidence="11">Armadillo repeat-containing X-linked protein 2</fullName>
    </submittedName>
</protein>
<evidence type="ECO:0000256" key="2">
    <source>
        <dbReference type="ARBA" id="ARBA00022692"/>
    </source>
</evidence>